<keyword evidence="2" id="KW-1185">Reference proteome</keyword>
<evidence type="ECO:0000313" key="2">
    <source>
        <dbReference type="Proteomes" id="UP000219546"/>
    </source>
</evidence>
<dbReference type="EMBL" id="OAOP01000002">
    <property type="protein sequence ID" value="SNX68140.1"/>
    <property type="molecule type" value="Genomic_DNA"/>
</dbReference>
<accession>A0A285CKR9</accession>
<evidence type="ECO:0000313" key="1">
    <source>
        <dbReference type="EMBL" id="SNX68140.1"/>
    </source>
</evidence>
<dbReference type="Pfam" id="PF07307">
    <property type="entry name" value="HEPPP_synt_1"/>
    <property type="match status" value="1"/>
</dbReference>
<dbReference type="GO" id="GO:0009234">
    <property type="term" value="P:menaquinone biosynthetic process"/>
    <property type="evidence" value="ECO:0007669"/>
    <property type="project" value="InterPro"/>
</dbReference>
<gene>
    <name evidence="1" type="ORF">SAMN05877753_102349</name>
</gene>
<dbReference type="Gene3D" id="1.20.120.1450">
    <property type="match status" value="1"/>
</dbReference>
<reference evidence="1 2" key="1">
    <citation type="submission" date="2017-08" db="EMBL/GenBank/DDBJ databases">
        <authorList>
            <person name="de Groot N.N."/>
        </authorList>
    </citation>
    <scope>NUCLEOTIDE SEQUENCE [LARGE SCALE GENOMIC DNA]</scope>
    <source>
        <strain evidence="1 2">JC228</strain>
    </source>
</reference>
<proteinExistence type="predicted"/>
<dbReference type="Proteomes" id="UP000219546">
    <property type="component" value="Unassembled WGS sequence"/>
</dbReference>
<sequence length="277" mass="31780">MVGMKGDGMNVIHRLTADIKEQFFEKTNDSFVQSIINHPTFNEEAAYILTACLVSKGFSEEETQYKILAALLIQTALETHDRVGNDDELQPLINKQLTVLAGDFYSGLYYKILADQNDIGFIRTIAKGTQEVNENKIRFIQMDYNNIDEFIDIIRNIETSIAQKVCDFVHAAQWKTLISNLLLFIRLLTEKRNWVQLQMSTIFDSFRKFLFTMESIESAQDEDRFVINAYDLMLTNVQKLVESGIKQIPNLDKDVVNKVKSILFLHEGVTISFAEEG</sequence>
<protein>
    <submittedName>
        <fullName evidence="1">Heptaprenyl diphosphate synthase</fullName>
    </submittedName>
</protein>
<name>A0A285CKR9_9BACI</name>
<dbReference type="AlphaFoldDB" id="A0A285CKR9"/>
<organism evidence="1 2">
    <name type="scientific">Bacillus oleivorans</name>
    <dbReference type="NCBI Taxonomy" id="1448271"/>
    <lineage>
        <taxon>Bacteria</taxon>
        <taxon>Bacillati</taxon>
        <taxon>Bacillota</taxon>
        <taxon>Bacilli</taxon>
        <taxon>Bacillales</taxon>
        <taxon>Bacillaceae</taxon>
        <taxon>Bacillus</taxon>
    </lineage>
</organism>
<dbReference type="InterPro" id="IPR009920">
    <property type="entry name" value="HEPPP_synth_su1"/>
</dbReference>